<evidence type="ECO:0000313" key="1">
    <source>
        <dbReference type="EMBL" id="KAJ0045409.1"/>
    </source>
</evidence>
<name>A0ACC0Z517_9ROSI</name>
<proteinExistence type="predicted"/>
<keyword evidence="2" id="KW-1185">Reference proteome</keyword>
<reference evidence="2" key="1">
    <citation type="journal article" date="2023" name="G3 (Bethesda)">
        <title>Genome assembly and association tests identify interacting loci associated with vigor, precocity, and sex in interspecific pistachio rootstocks.</title>
        <authorList>
            <person name="Palmer W."/>
            <person name="Jacygrad E."/>
            <person name="Sagayaradj S."/>
            <person name="Cavanaugh K."/>
            <person name="Han R."/>
            <person name="Bertier L."/>
            <person name="Beede B."/>
            <person name="Kafkas S."/>
            <person name="Golino D."/>
            <person name="Preece J."/>
            <person name="Michelmore R."/>
        </authorList>
    </citation>
    <scope>NUCLEOTIDE SEQUENCE [LARGE SCALE GENOMIC DNA]</scope>
</reference>
<protein>
    <submittedName>
        <fullName evidence="1">Uncharacterized protein</fullName>
    </submittedName>
</protein>
<dbReference type="Proteomes" id="UP001163603">
    <property type="component" value="Chromosome 3"/>
</dbReference>
<gene>
    <name evidence="1" type="ORF">Pint_05215</name>
</gene>
<organism evidence="1 2">
    <name type="scientific">Pistacia integerrima</name>
    <dbReference type="NCBI Taxonomy" id="434235"/>
    <lineage>
        <taxon>Eukaryota</taxon>
        <taxon>Viridiplantae</taxon>
        <taxon>Streptophyta</taxon>
        <taxon>Embryophyta</taxon>
        <taxon>Tracheophyta</taxon>
        <taxon>Spermatophyta</taxon>
        <taxon>Magnoliopsida</taxon>
        <taxon>eudicotyledons</taxon>
        <taxon>Gunneridae</taxon>
        <taxon>Pentapetalae</taxon>
        <taxon>rosids</taxon>
        <taxon>malvids</taxon>
        <taxon>Sapindales</taxon>
        <taxon>Anacardiaceae</taxon>
        <taxon>Pistacia</taxon>
    </lineage>
</organism>
<accession>A0ACC0Z517</accession>
<evidence type="ECO:0000313" key="2">
    <source>
        <dbReference type="Proteomes" id="UP001163603"/>
    </source>
</evidence>
<comment type="caution">
    <text evidence="1">The sequence shown here is derived from an EMBL/GenBank/DDBJ whole genome shotgun (WGS) entry which is preliminary data.</text>
</comment>
<dbReference type="EMBL" id="CM047738">
    <property type="protein sequence ID" value="KAJ0045409.1"/>
    <property type="molecule type" value="Genomic_DNA"/>
</dbReference>
<sequence length="144" mass="16310">MASGGNGGAVEWHVRPPNPKNPIVFFDITIGTIPAARIKMELFTDIAPKTAENFRQLCTGLPVGYKGCQFHRVIKDFMIQAGDFVKGCDSLTGMQLKYLTINDCDQLVERYRNNMSIVWPKIAHIPNILIDYERIHKEGQYLLN</sequence>